<evidence type="ECO:0000313" key="3">
    <source>
        <dbReference type="Proteomes" id="UP000541444"/>
    </source>
</evidence>
<dbReference type="Gene3D" id="3.80.10.10">
    <property type="entry name" value="Ribonuclease Inhibitor"/>
    <property type="match status" value="1"/>
</dbReference>
<sequence>MERGFLLRGFTSGAKKKKPNVSTIRDSEVEILWSNGSNGETIVMGLLEKSQVVMGINSKTEKLCNGGSSGGSNGGIINVELLEKPQVLMGVETKTEKLFDSDNVVISSISCGYNGRTTSIGLSEKPQVLMGEESNTVKLCSGGSGTSGGSDEEITKMGLLVKSEVSSGGDLETKGLCFCEESARYYLNGGDSNGGITSMWLLKTNKLCCNVTIGSSSSGGGSNGGDTSMGLWKKSEVSSSGEPEKKRVACNGNVSRLDWESTSPEILALIFVRIVADELMRVVPFVCTSWRDAVDGPYCWLDIDIEEWSRRCDNTSRTDLAVRKLMCRSKGTCRRLNVCKLGNNGYSYVANNGRCLRTLQMRMSEVTDWMVSFYDTLFANLTYLDISSCLQITCKGIAVFGNNCKSLVHLKRNIPPPQSSEPSDDGEAIAIADTMPGLQQLEMGYGRFTDISLNALLTKCKNLTHLDILGCWSLKFEGDLEERCGRLTDFKGPWDDDYENLDLSGSDGDDVVGVEVETFPEDFDFSDLDFD</sequence>
<dbReference type="EMBL" id="JACGCM010001883">
    <property type="protein sequence ID" value="KAF6147695.1"/>
    <property type="molecule type" value="Genomic_DNA"/>
</dbReference>
<evidence type="ECO:0000256" key="1">
    <source>
        <dbReference type="SAM" id="MobiDB-lite"/>
    </source>
</evidence>
<dbReference type="InterPro" id="IPR032675">
    <property type="entry name" value="LRR_dom_sf"/>
</dbReference>
<evidence type="ECO:0000313" key="2">
    <source>
        <dbReference type="EMBL" id="KAF6147695.1"/>
    </source>
</evidence>
<keyword evidence="3" id="KW-1185">Reference proteome</keyword>
<dbReference type="OrthoDB" id="2095648at2759"/>
<gene>
    <name evidence="2" type="ORF">GIB67_003026</name>
</gene>
<feature type="region of interest" description="Disordered" evidence="1">
    <location>
        <begin position="217"/>
        <end position="246"/>
    </location>
</feature>
<organism evidence="2 3">
    <name type="scientific">Kingdonia uniflora</name>
    <dbReference type="NCBI Taxonomy" id="39325"/>
    <lineage>
        <taxon>Eukaryota</taxon>
        <taxon>Viridiplantae</taxon>
        <taxon>Streptophyta</taxon>
        <taxon>Embryophyta</taxon>
        <taxon>Tracheophyta</taxon>
        <taxon>Spermatophyta</taxon>
        <taxon>Magnoliopsida</taxon>
        <taxon>Ranunculales</taxon>
        <taxon>Circaeasteraceae</taxon>
        <taxon>Kingdonia</taxon>
    </lineage>
</organism>
<proteinExistence type="predicted"/>
<protein>
    <recommendedName>
        <fullName evidence="4">F-box protein</fullName>
    </recommendedName>
</protein>
<dbReference type="Proteomes" id="UP000541444">
    <property type="component" value="Unassembled WGS sequence"/>
</dbReference>
<evidence type="ECO:0008006" key="4">
    <source>
        <dbReference type="Google" id="ProtNLM"/>
    </source>
</evidence>
<dbReference type="AlphaFoldDB" id="A0A7J7LYK2"/>
<reference evidence="2 3" key="1">
    <citation type="journal article" date="2020" name="IScience">
        <title>Genome Sequencing of the Endangered Kingdonia uniflora (Circaeasteraceae, Ranunculales) Reveals Potential Mechanisms of Evolutionary Specialization.</title>
        <authorList>
            <person name="Sun Y."/>
            <person name="Deng T."/>
            <person name="Zhang A."/>
            <person name="Moore M.J."/>
            <person name="Landis J.B."/>
            <person name="Lin N."/>
            <person name="Zhang H."/>
            <person name="Zhang X."/>
            <person name="Huang J."/>
            <person name="Zhang X."/>
            <person name="Sun H."/>
            <person name="Wang H."/>
        </authorList>
    </citation>
    <scope>NUCLEOTIDE SEQUENCE [LARGE SCALE GENOMIC DNA]</scope>
    <source>
        <strain evidence="2">TB1705</strain>
        <tissue evidence="2">Leaf</tissue>
    </source>
</reference>
<dbReference type="Gene3D" id="1.20.1280.50">
    <property type="match status" value="1"/>
</dbReference>
<dbReference type="SUPFAM" id="SSF52047">
    <property type="entry name" value="RNI-like"/>
    <property type="match status" value="1"/>
</dbReference>
<dbReference type="PANTHER" id="PTHR38926:SF81">
    <property type="entry name" value="F-BOX DOMAIN-CONTAINING PROTEIN"/>
    <property type="match status" value="1"/>
</dbReference>
<accession>A0A7J7LYK2</accession>
<name>A0A7J7LYK2_9MAGN</name>
<dbReference type="PANTHER" id="PTHR38926">
    <property type="entry name" value="F-BOX DOMAIN CONTAINING PROTEIN, EXPRESSED"/>
    <property type="match status" value="1"/>
</dbReference>
<comment type="caution">
    <text evidence="2">The sequence shown here is derived from an EMBL/GenBank/DDBJ whole genome shotgun (WGS) entry which is preliminary data.</text>
</comment>